<dbReference type="InterPro" id="IPR027417">
    <property type="entry name" value="P-loop_NTPase"/>
</dbReference>
<dbReference type="OrthoDB" id="10529878at2759"/>
<evidence type="ECO:0000313" key="3">
    <source>
        <dbReference type="Proteomes" id="UP000267821"/>
    </source>
</evidence>
<keyword evidence="3" id="KW-1185">Reference proteome</keyword>
<evidence type="ECO:0000256" key="1">
    <source>
        <dbReference type="SAM" id="Coils"/>
    </source>
</evidence>
<dbReference type="InParanoid" id="A0A3N4LNR2"/>
<name>A0A3N4LNR2_9PEZI</name>
<gene>
    <name evidence="2" type="ORF">L211DRAFT_850632</name>
</gene>
<feature type="coiled-coil region" evidence="1">
    <location>
        <begin position="29"/>
        <end position="81"/>
    </location>
</feature>
<organism evidence="2 3">
    <name type="scientific">Terfezia boudieri ATCC MYA-4762</name>
    <dbReference type="NCBI Taxonomy" id="1051890"/>
    <lineage>
        <taxon>Eukaryota</taxon>
        <taxon>Fungi</taxon>
        <taxon>Dikarya</taxon>
        <taxon>Ascomycota</taxon>
        <taxon>Pezizomycotina</taxon>
        <taxon>Pezizomycetes</taxon>
        <taxon>Pezizales</taxon>
        <taxon>Pezizaceae</taxon>
        <taxon>Terfezia</taxon>
    </lineage>
</organism>
<proteinExistence type="predicted"/>
<dbReference type="SUPFAM" id="SSF52540">
    <property type="entry name" value="P-loop containing nucleoside triphosphate hydrolases"/>
    <property type="match status" value="1"/>
</dbReference>
<accession>A0A3N4LNR2</accession>
<keyword evidence="1" id="KW-0175">Coiled coil</keyword>
<dbReference type="EMBL" id="ML121552">
    <property type="protein sequence ID" value="RPB22311.1"/>
    <property type="molecule type" value="Genomic_DNA"/>
</dbReference>
<protein>
    <submittedName>
        <fullName evidence="2">Uncharacterized protein</fullName>
    </submittedName>
</protein>
<sequence>MPCFGGYMSGVRNRRRLGVQELAERPGALELEEEKLQQQVTEVENEQARLQLRVTDVEKEQEQTKKEITEIQNAFKEVQETTKEQSSTTSTLIHSMFREQGAQALANRNMNSSLRLFLRMYPGVSEDNNGTPLRLKLTDIAGGQYTRVGLGNDFSHVFDGEVLVDSNADEIAATFGKQFFDSPPHTVTIYLFLGMSGSGKTTLFNRVIAQVGASTDRISLEEWGINGSIRTLACTSEVVVAKTLANSNSSRTACCGVFQGMEGLALFLFQFICLLPFSQASVRPLGVIWHLAG</sequence>
<dbReference type="Proteomes" id="UP000267821">
    <property type="component" value="Unassembled WGS sequence"/>
</dbReference>
<dbReference type="AlphaFoldDB" id="A0A3N4LNR2"/>
<evidence type="ECO:0000313" key="2">
    <source>
        <dbReference type="EMBL" id="RPB22311.1"/>
    </source>
</evidence>
<reference evidence="2 3" key="1">
    <citation type="journal article" date="2018" name="Nat. Ecol. Evol.">
        <title>Pezizomycetes genomes reveal the molecular basis of ectomycorrhizal truffle lifestyle.</title>
        <authorList>
            <person name="Murat C."/>
            <person name="Payen T."/>
            <person name="Noel B."/>
            <person name="Kuo A."/>
            <person name="Morin E."/>
            <person name="Chen J."/>
            <person name="Kohler A."/>
            <person name="Krizsan K."/>
            <person name="Balestrini R."/>
            <person name="Da Silva C."/>
            <person name="Montanini B."/>
            <person name="Hainaut M."/>
            <person name="Levati E."/>
            <person name="Barry K.W."/>
            <person name="Belfiori B."/>
            <person name="Cichocki N."/>
            <person name="Clum A."/>
            <person name="Dockter R.B."/>
            <person name="Fauchery L."/>
            <person name="Guy J."/>
            <person name="Iotti M."/>
            <person name="Le Tacon F."/>
            <person name="Lindquist E.A."/>
            <person name="Lipzen A."/>
            <person name="Malagnac F."/>
            <person name="Mello A."/>
            <person name="Molinier V."/>
            <person name="Miyauchi S."/>
            <person name="Poulain J."/>
            <person name="Riccioni C."/>
            <person name="Rubini A."/>
            <person name="Sitrit Y."/>
            <person name="Splivallo R."/>
            <person name="Traeger S."/>
            <person name="Wang M."/>
            <person name="Zifcakova L."/>
            <person name="Wipf D."/>
            <person name="Zambonelli A."/>
            <person name="Paolocci F."/>
            <person name="Nowrousian M."/>
            <person name="Ottonello S."/>
            <person name="Baldrian P."/>
            <person name="Spatafora J.W."/>
            <person name="Henrissat B."/>
            <person name="Nagy L.G."/>
            <person name="Aury J.M."/>
            <person name="Wincker P."/>
            <person name="Grigoriev I.V."/>
            <person name="Bonfante P."/>
            <person name="Martin F.M."/>
        </authorList>
    </citation>
    <scope>NUCLEOTIDE SEQUENCE [LARGE SCALE GENOMIC DNA]</scope>
    <source>
        <strain evidence="2 3">ATCC MYA-4762</strain>
    </source>
</reference>